<dbReference type="Proteomes" id="UP001281761">
    <property type="component" value="Unassembled WGS sequence"/>
</dbReference>
<dbReference type="EMBL" id="JARBJD010000208">
    <property type="protein sequence ID" value="KAK2947167.1"/>
    <property type="molecule type" value="Genomic_DNA"/>
</dbReference>
<proteinExistence type="predicted"/>
<protein>
    <submittedName>
        <fullName evidence="2">Uncharacterized protein</fullName>
    </submittedName>
</protein>
<accession>A0ABQ9X634</accession>
<gene>
    <name evidence="2" type="ORF">BLNAU_17872</name>
</gene>
<evidence type="ECO:0000313" key="2">
    <source>
        <dbReference type="EMBL" id="KAK2947167.1"/>
    </source>
</evidence>
<comment type="caution">
    <text evidence="2">The sequence shown here is derived from an EMBL/GenBank/DDBJ whole genome shotgun (WGS) entry which is preliminary data.</text>
</comment>
<evidence type="ECO:0000256" key="1">
    <source>
        <dbReference type="SAM" id="MobiDB-lite"/>
    </source>
</evidence>
<organism evidence="2 3">
    <name type="scientific">Blattamonas nauphoetae</name>
    <dbReference type="NCBI Taxonomy" id="2049346"/>
    <lineage>
        <taxon>Eukaryota</taxon>
        <taxon>Metamonada</taxon>
        <taxon>Preaxostyla</taxon>
        <taxon>Oxymonadida</taxon>
        <taxon>Blattamonas</taxon>
    </lineage>
</organism>
<keyword evidence="3" id="KW-1185">Reference proteome</keyword>
<reference evidence="2 3" key="1">
    <citation type="journal article" date="2022" name="bioRxiv">
        <title>Genomics of Preaxostyla Flagellates Illuminates Evolutionary Transitions and the Path Towards Mitochondrial Loss.</title>
        <authorList>
            <person name="Novak L.V.F."/>
            <person name="Treitli S.C."/>
            <person name="Pyrih J."/>
            <person name="Halakuc P."/>
            <person name="Pipaliya S.V."/>
            <person name="Vacek V."/>
            <person name="Brzon O."/>
            <person name="Soukal P."/>
            <person name="Eme L."/>
            <person name="Dacks J.B."/>
            <person name="Karnkowska A."/>
            <person name="Elias M."/>
            <person name="Hampl V."/>
        </authorList>
    </citation>
    <scope>NUCLEOTIDE SEQUENCE [LARGE SCALE GENOMIC DNA]</scope>
    <source>
        <strain evidence="2">NAU3</strain>
        <tissue evidence="2">Gut</tissue>
    </source>
</reference>
<feature type="region of interest" description="Disordered" evidence="1">
    <location>
        <begin position="1"/>
        <end position="48"/>
    </location>
</feature>
<name>A0ABQ9X634_9EUKA</name>
<evidence type="ECO:0000313" key="3">
    <source>
        <dbReference type="Proteomes" id="UP001281761"/>
    </source>
</evidence>
<sequence>MSDVDKTASSDTGESSGKAGGDWTEVEPADERRGTVDSGTTEEENKSAMSVKHIIKSTPIIITSQPLTLFAILGIAPPPPTPLMSSATHVSKTRTAPFIATEASLHSLVLSADSPGRSEDGFLFFLENHRSRSTQTG</sequence>